<name>A0ABQ3XEA5_9ACTN</name>
<evidence type="ECO:0000313" key="3">
    <source>
        <dbReference type="Proteomes" id="UP000612282"/>
    </source>
</evidence>
<feature type="region of interest" description="Disordered" evidence="1">
    <location>
        <begin position="1"/>
        <end position="28"/>
    </location>
</feature>
<accession>A0ABQ3XEA5</accession>
<dbReference type="Proteomes" id="UP000612282">
    <property type="component" value="Unassembled WGS sequence"/>
</dbReference>
<sequence length="97" mass="10305">MQRPSEASPPCRLNSISEPGVDITFTPPTRARVHSPLRSACAARCSATSDDEQAVSTVTAGPSRPIVYEIRPETALAAIPVPMSPVASPRSRTSRYA</sequence>
<proteinExistence type="predicted"/>
<evidence type="ECO:0000256" key="1">
    <source>
        <dbReference type="SAM" id="MobiDB-lite"/>
    </source>
</evidence>
<keyword evidence="3" id="KW-1185">Reference proteome</keyword>
<comment type="caution">
    <text evidence="2">The sequence shown here is derived from an EMBL/GenBank/DDBJ whole genome shotgun (WGS) entry which is preliminary data.</text>
</comment>
<organism evidence="2 3">
    <name type="scientific">Actinoplanes couchii</name>
    <dbReference type="NCBI Taxonomy" id="403638"/>
    <lineage>
        <taxon>Bacteria</taxon>
        <taxon>Bacillati</taxon>
        <taxon>Actinomycetota</taxon>
        <taxon>Actinomycetes</taxon>
        <taxon>Micromonosporales</taxon>
        <taxon>Micromonosporaceae</taxon>
        <taxon>Actinoplanes</taxon>
    </lineage>
</organism>
<dbReference type="EMBL" id="BOMG01000064">
    <property type="protein sequence ID" value="GID56841.1"/>
    <property type="molecule type" value="Genomic_DNA"/>
</dbReference>
<reference evidence="2 3" key="1">
    <citation type="submission" date="2021-01" db="EMBL/GenBank/DDBJ databases">
        <title>Whole genome shotgun sequence of Actinoplanes couchii NBRC 106145.</title>
        <authorList>
            <person name="Komaki H."/>
            <person name="Tamura T."/>
        </authorList>
    </citation>
    <scope>NUCLEOTIDE SEQUENCE [LARGE SCALE GENOMIC DNA]</scope>
    <source>
        <strain evidence="2 3">NBRC 106145</strain>
    </source>
</reference>
<gene>
    <name evidence="2" type="ORF">Aco03nite_052450</name>
</gene>
<evidence type="ECO:0000313" key="2">
    <source>
        <dbReference type="EMBL" id="GID56841.1"/>
    </source>
</evidence>
<protein>
    <submittedName>
        <fullName evidence="2">Uncharacterized protein</fullName>
    </submittedName>
</protein>